<dbReference type="Proteomes" id="UP000000812">
    <property type="component" value="Chromosome"/>
</dbReference>
<dbReference type="HOGENOM" id="CLU_045101_1_1_6"/>
<gene>
    <name evidence="1" type="ordered locus">XF_1704</name>
</gene>
<reference evidence="1 2" key="1">
    <citation type="journal article" date="2000" name="Nature">
        <title>The genome sequence of the plant pathogen Xylella fastidiosa.</title>
        <authorList>
            <person name="Simpson A.J."/>
            <person name="Reinach F.C."/>
            <person name="Arruda P."/>
            <person name="Abreu F.A."/>
            <person name="Acencio M."/>
            <person name="Alvarenga R."/>
            <person name="Alves L.M."/>
            <person name="Araya J.E."/>
            <person name="Baia G.S."/>
            <person name="Baptista C.S."/>
            <person name="Barros M.H."/>
            <person name="Bonaccorsi E.D."/>
            <person name="Bordin S."/>
            <person name="Bove J.M."/>
            <person name="Briones M.R."/>
            <person name="Bueno M.R."/>
            <person name="Camargo A.A."/>
            <person name="Camargo L.E."/>
            <person name="Carraro D.M."/>
            <person name="Carrer H."/>
            <person name="Colauto N.B."/>
            <person name="Colombo C."/>
            <person name="Costa F.F."/>
            <person name="Costa M.C."/>
            <person name="Costa-Neto C.M."/>
            <person name="Coutinho L.L."/>
            <person name="Cristofani M."/>
            <person name="Dias-Neto E."/>
            <person name="Docena C."/>
            <person name="El-Dorry H."/>
            <person name="Facincani A.P."/>
            <person name="Ferreira A.J."/>
            <person name="Ferreira V.C."/>
            <person name="Ferro J.A."/>
            <person name="Fraga J.S."/>
            <person name="Franca S.C."/>
            <person name="Franco M.C."/>
            <person name="Frohme M."/>
            <person name="Furlan L.R."/>
            <person name="Garnier M."/>
            <person name="Goldman G.H."/>
            <person name="Goldman M.H."/>
            <person name="Gomes S.L."/>
            <person name="Gruber A."/>
            <person name="Ho P.L."/>
            <person name="Hoheisel J.D."/>
            <person name="Junqueira M.L."/>
            <person name="Kemper E.L."/>
            <person name="Kitajima J.P."/>
            <person name="Krieger J.E."/>
            <person name="Kuramae E.E."/>
            <person name="Laigret F."/>
            <person name="Lambais M.R."/>
            <person name="Leite L.C."/>
            <person name="Lemos E.G."/>
            <person name="Lemos M.V."/>
            <person name="Lopes S.A."/>
            <person name="Lopes C.R."/>
            <person name="Machado J.A."/>
            <person name="Machado M.A."/>
            <person name="Madeira A.M."/>
            <person name="Madeira H.M."/>
            <person name="Marino C.L."/>
            <person name="Marques M.V."/>
            <person name="Martins E.A."/>
            <person name="Martins E.M."/>
            <person name="Matsukuma A.Y."/>
            <person name="Menck C.F."/>
            <person name="Miracca E.C."/>
            <person name="Miyaki C.Y."/>
            <person name="Monteriro-Vitorello C.B."/>
            <person name="Moon D.H."/>
            <person name="Nagai M.A."/>
            <person name="Nascimento A.L."/>
            <person name="Netto L.E."/>
            <person name="Nhani A.Jr."/>
            <person name="Nobrega F.G."/>
            <person name="Nunes L.R."/>
            <person name="Oliveira M.A."/>
            <person name="de Oliveira M.C."/>
            <person name="de Oliveira R.C."/>
            <person name="Palmieri D.A."/>
            <person name="Paris A."/>
            <person name="Peixoto B.R."/>
            <person name="Pereira G.A."/>
            <person name="Pereira H.A.Jr."/>
            <person name="Pesquero J.B."/>
            <person name="Quaggio R.B."/>
            <person name="Roberto P.G."/>
            <person name="Rodrigues V."/>
            <person name="de M Rosa A.J."/>
            <person name="de Rosa V.E.Jr."/>
            <person name="de Sa R.G."/>
            <person name="Santelli R.V."/>
            <person name="Sawasaki H.E."/>
            <person name="da Silva A.C."/>
            <person name="da Silva A.M."/>
            <person name="da Silva F.R."/>
            <person name="da Silva W.A.Jr."/>
            <person name="da Silveira J.F."/>
            <person name="Silvestri M.L."/>
            <person name="Siqueira W.J."/>
            <person name="de Souza A.A."/>
            <person name="de Souza A.P."/>
            <person name="Terenzi M.F."/>
            <person name="Truffi D."/>
            <person name="Tsai S.M."/>
            <person name="Tsuhako M.H."/>
            <person name="Vallada H."/>
            <person name="Van Sluys M.A."/>
            <person name="Verjovski-Almeida S."/>
            <person name="Vettore A.L."/>
            <person name="Zago M.A."/>
            <person name="Zatz M."/>
            <person name="Meidanis J."/>
            <person name="Setubal J.C."/>
        </authorList>
    </citation>
    <scope>NUCLEOTIDE SEQUENCE [LARGE SCALE GENOMIC DNA]</scope>
    <source>
        <strain evidence="1 2">9a5c</strain>
    </source>
</reference>
<dbReference type="EMBL" id="AE003849">
    <property type="protein sequence ID" value="AAF84513.1"/>
    <property type="molecule type" value="Genomic_DNA"/>
</dbReference>
<dbReference type="PANTHER" id="PTHR37829">
    <property type="entry name" value="PHAGE-LIKE ELEMENT PBSX PROTEIN XKDT"/>
    <property type="match status" value="1"/>
</dbReference>
<dbReference type="InterPro" id="IPR052399">
    <property type="entry name" value="Phage_Baseplate_Assmbl_Protein"/>
</dbReference>
<organism evidence="1 2">
    <name type="scientific">Xylella fastidiosa (strain 9a5c)</name>
    <dbReference type="NCBI Taxonomy" id="160492"/>
    <lineage>
        <taxon>Bacteria</taxon>
        <taxon>Pseudomonadati</taxon>
        <taxon>Pseudomonadota</taxon>
        <taxon>Gammaproteobacteria</taxon>
        <taxon>Lysobacterales</taxon>
        <taxon>Lysobacteraceae</taxon>
        <taxon>Xylella</taxon>
    </lineage>
</organism>
<dbReference type="PANTHER" id="PTHR37829:SF3">
    <property type="entry name" value="PROTEIN JAYE-RELATED"/>
    <property type="match status" value="1"/>
</dbReference>
<protein>
    <submittedName>
        <fullName evidence="1">Uncharacterized protein</fullName>
    </submittedName>
</protein>
<dbReference type="PIR" id="A82649">
    <property type="entry name" value="A82649"/>
</dbReference>
<evidence type="ECO:0000313" key="2">
    <source>
        <dbReference type="Proteomes" id="UP000000812"/>
    </source>
</evidence>
<dbReference type="AlphaFoldDB" id="Q9PCS4"/>
<name>Q9PCS4_XYLFA</name>
<dbReference type="eggNOG" id="COG3299">
    <property type="taxonomic scope" value="Bacteria"/>
</dbReference>
<proteinExistence type="predicted"/>
<dbReference type="STRING" id="160492.XF_1704"/>
<dbReference type="KEGG" id="xfa:XF_1704"/>
<evidence type="ECO:0000313" key="1">
    <source>
        <dbReference type="EMBL" id="AAF84513.1"/>
    </source>
</evidence>
<accession>Q9PCS4</accession>
<sequence length="387" mass="42449">MAIEQTMGKVTTTGYEAERLETIIATLQEGFRSIYGNDINVDPDSPDGQLIGLIAQIKADLEELGTDIHRQLDPDYASGAWLEQRVAYAGLTRRRASYSYLRNVTLSGTPDAPIPAGYVVSDPNRCRWQLVSSVRLDATGHAHADFRSDALGRVDVPAHTALTIETVALGWDSALTTEDAEAGAEEESDAALRARFFKSRAKTSTNNADSIQATLWGLPDVRHVVCLENFTDTVDAAGVPAHGINVIVEGGRDDAIAEVIYHHKTLGTNMRGAVRVQIKNTHGQPREIYFDRPTMVRCAARIEVERDSSTSGIDTHAIKQALAERSFLIGEHVHRSRLYTQINSVPGFWVTSLMIGQAGQALSEQNIPIDVRSMARFAMNDLQVIVR</sequence>